<feature type="compositionally biased region" description="Low complexity" evidence="1">
    <location>
        <begin position="237"/>
        <end position="253"/>
    </location>
</feature>
<name>A0ABW5IZB9_9FLAO</name>
<feature type="compositionally biased region" description="Polar residues" evidence="1">
    <location>
        <begin position="280"/>
        <end position="339"/>
    </location>
</feature>
<accession>A0ABW5IZB9</accession>
<comment type="caution">
    <text evidence="3">The sequence shown here is derived from an EMBL/GenBank/DDBJ whole genome shotgun (WGS) entry which is preliminary data.</text>
</comment>
<dbReference type="Proteomes" id="UP001597468">
    <property type="component" value="Unassembled WGS sequence"/>
</dbReference>
<evidence type="ECO:0000256" key="2">
    <source>
        <dbReference type="SAM" id="SignalP"/>
    </source>
</evidence>
<gene>
    <name evidence="3" type="ORF">ACFSTG_13010</name>
</gene>
<proteinExistence type="predicted"/>
<evidence type="ECO:0000313" key="3">
    <source>
        <dbReference type="EMBL" id="MFD2518821.1"/>
    </source>
</evidence>
<feature type="signal peptide" evidence="2">
    <location>
        <begin position="1"/>
        <end position="19"/>
    </location>
</feature>
<organism evidence="3 4">
    <name type="scientific">Salinimicrobium flavum</name>
    <dbReference type="NCBI Taxonomy" id="1737065"/>
    <lineage>
        <taxon>Bacteria</taxon>
        <taxon>Pseudomonadati</taxon>
        <taxon>Bacteroidota</taxon>
        <taxon>Flavobacteriia</taxon>
        <taxon>Flavobacteriales</taxon>
        <taxon>Flavobacteriaceae</taxon>
        <taxon>Salinimicrobium</taxon>
    </lineage>
</organism>
<evidence type="ECO:0000313" key="4">
    <source>
        <dbReference type="Proteomes" id="UP001597468"/>
    </source>
</evidence>
<dbReference type="EMBL" id="JBHULT010000010">
    <property type="protein sequence ID" value="MFD2518821.1"/>
    <property type="molecule type" value="Genomic_DNA"/>
</dbReference>
<feature type="chain" id="PRO_5046401328" description="Sperm nuclear basic protein PL-I" evidence="2">
    <location>
        <begin position="20"/>
        <end position="371"/>
    </location>
</feature>
<protein>
    <recommendedName>
        <fullName evidence="5">Sperm nuclear basic protein PL-I</fullName>
    </recommendedName>
</protein>
<keyword evidence="2" id="KW-0732">Signal</keyword>
<dbReference type="RefSeq" id="WP_380753653.1">
    <property type="nucleotide sequence ID" value="NZ_JBHULT010000010.1"/>
</dbReference>
<evidence type="ECO:0000256" key="1">
    <source>
        <dbReference type="SAM" id="MobiDB-lite"/>
    </source>
</evidence>
<feature type="region of interest" description="Disordered" evidence="1">
    <location>
        <begin position="212"/>
        <end position="371"/>
    </location>
</feature>
<sequence>MKNIYLFFAFLMVGFTVQAATAIDDRRGYQDAFIFMERGIEFAVYPDGQFDFFYDGRRGSFPMNMSSRNMNFSFNSGYNYDPYVQYDDFGAVIQIENVPVYYDFYGRIVQAGRVQLSYNHFGMLSRVGNLFLHYNPYNRFTHYSGYINAHNRFYVYRPWHDYYSRPHAGNVVVYHQPYRAYYEPYRVKYSHHKQYYKKNYSKNYRRSYYSPGEQVASYHRGTRTTAQRDVDYSQAPVTTTRSNVNTSNRSTVTQKRQVRDISGNRAQVQNRSRVQDTRTEVQTPVQRTTRSTPQVQRRSETPSQRVTRAPQQVQRNENPAVRTSRSAPARQTESTQSVQTKREAQPTPVGNTRNNSRDPEAVSSRSSRGRQ</sequence>
<reference evidence="4" key="1">
    <citation type="journal article" date="2019" name="Int. J. Syst. Evol. Microbiol.">
        <title>The Global Catalogue of Microorganisms (GCM) 10K type strain sequencing project: providing services to taxonomists for standard genome sequencing and annotation.</title>
        <authorList>
            <consortium name="The Broad Institute Genomics Platform"/>
            <consortium name="The Broad Institute Genome Sequencing Center for Infectious Disease"/>
            <person name="Wu L."/>
            <person name="Ma J."/>
        </authorList>
    </citation>
    <scope>NUCLEOTIDE SEQUENCE [LARGE SCALE GENOMIC DNA]</scope>
    <source>
        <strain evidence="4">KCTC 42585</strain>
    </source>
</reference>
<evidence type="ECO:0008006" key="5">
    <source>
        <dbReference type="Google" id="ProtNLM"/>
    </source>
</evidence>
<keyword evidence="4" id="KW-1185">Reference proteome</keyword>